<keyword evidence="3" id="KW-1185">Reference proteome</keyword>
<proteinExistence type="predicted"/>
<dbReference type="EMBL" id="BGPR01000105">
    <property type="protein sequence ID" value="GBL94725.1"/>
    <property type="molecule type" value="Genomic_DNA"/>
</dbReference>
<feature type="region of interest" description="Disordered" evidence="1">
    <location>
        <begin position="31"/>
        <end position="70"/>
    </location>
</feature>
<sequence length="116" mass="12560">MISVTFEPVSTFCETSAGECLTQLYLMESRKHDESSGLDPPPLQVHPAAGTSSSGHHGLMRTSEPPSTSKLLRKNSWRAFDPDRFNGGSQILDSGTVNCIQLPSLPHQATFVSSQT</sequence>
<evidence type="ECO:0000313" key="2">
    <source>
        <dbReference type="EMBL" id="GBL94725.1"/>
    </source>
</evidence>
<gene>
    <name evidence="2" type="ORF">AVEN_244714_1</name>
</gene>
<name>A0A4Y2BTF2_ARAVE</name>
<accession>A0A4Y2BTF2</accession>
<comment type="caution">
    <text evidence="2">The sequence shown here is derived from an EMBL/GenBank/DDBJ whole genome shotgun (WGS) entry which is preliminary data.</text>
</comment>
<evidence type="ECO:0000313" key="3">
    <source>
        <dbReference type="Proteomes" id="UP000499080"/>
    </source>
</evidence>
<dbReference type="AlphaFoldDB" id="A0A4Y2BTF2"/>
<reference evidence="2 3" key="1">
    <citation type="journal article" date="2019" name="Sci. Rep.">
        <title>Orb-weaving spider Araneus ventricosus genome elucidates the spidroin gene catalogue.</title>
        <authorList>
            <person name="Kono N."/>
            <person name="Nakamura H."/>
            <person name="Ohtoshi R."/>
            <person name="Moran D.A.P."/>
            <person name="Shinohara A."/>
            <person name="Yoshida Y."/>
            <person name="Fujiwara M."/>
            <person name="Mori M."/>
            <person name="Tomita M."/>
            <person name="Arakawa K."/>
        </authorList>
    </citation>
    <scope>NUCLEOTIDE SEQUENCE [LARGE SCALE GENOMIC DNA]</scope>
</reference>
<dbReference type="Proteomes" id="UP000499080">
    <property type="component" value="Unassembled WGS sequence"/>
</dbReference>
<protein>
    <submittedName>
        <fullName evidence="2">Uncharacterized protein</fullName>
    </submittedName>
</protein>
<evidence type="ECO:0000256" key="1">
    <source>
        <dbReference type="SAM" id="MobiDB-lite"/>
    </source>
</evidence>
<organism evidence="2 3">
    <name type="scientific">Araneus ventricosus</name>
    <name type="common">Orbweaver spider</name>
    <name type="synonym">Epeira ventricosa</name>
    <dbReference type="NCBI Taxonomy" id="182803"/>
    <lineage>
        <taxon>Eukaryota</taxon>
        <taxon>Metazoa</taxon>
        <taxon>Ecdysozoa</taxon>
        <taxon>Arthropoda</taxon>
        <taxon>Chelicerata</taxon>
        <taxon>Arachnida</taxon>
        <taxon>Araneae</taxon>
        <taxon>Araneomorphae</taxon>
        <taxon>Entelegynae</taxon>
        <taxon>Araneoidea</taxon>
        <taxon>Araneidae</taxon>
        <taxon>Araneus</taxon>
    </lineage>
</organism>